<reference evidence="1 2" key="1">
    <citation type="submission" date="2018-08" db="EMBL/GenBank/DDBJ databases">
        <title>A genome reference for cultivated species of the human gut microbiota.</title>
        <authorList>
            <person name="Zou Y."/>
            <person name="Xue W."/>
            <person name="Luo G."/>
        </authorList>
    </citation>
    <scope>NUCLEOTIDE SEQUENCE [LARGE SCALE GENOMIC DNA]</scope>
    <source>
        <strain evidence="1 2">AF06-19</strain>
    </source>
</reference>
<name>A0A413DLA9_9FIRM</name>
<organism evidence="1 2">
    <name type="scientific">Agathobacter rectalis</name>
    <dbReference type="NCBI Taxonomy" id="39491"/>
    <lineage>
        <taxon>Bacteria</taxon>
        <taxon>Bacillati</taxon>
        <taxon>Bacillota</taxon>
        <taxon>Clostridia</taxon>
        <taxon>Lachnospirales</taxon>
        <taxon>Lachnospiraceae</taxon>
        <taxon>Agathobacter</taxon>
    </lineage>
</organism>
<dbReference type="EMBL" id="QSAZ01000007">
    <property type="protein sequence ID" value="RGW87085.1"/>
    <property type="molecule type" value="Genomic_DNA"/>
</dbReference>
<sequence>MKHRNAQPWTAGQGVMRHGRRIKASFVKHRKTVSIISYRILAAQRSLRGVCALPRQAVACGP</sequence>
<dbReference type="AlphaFoldDB" id="A0A413DLA9"/>
<accession>A0A413DLA9</accession>
<gene>
    <name evidence="1" type="ORF">DWV45_08860</name>
</gene>
<evidence type="ECO:0000313" key="2">
    <source>
        <dbReference type="Proteomes" id="UP000283683"/>
    </source>
</evidence>
<comment type="caution">
    <text evidence="1">The sequence shown here is derived from an EMBL/GenBank/DDBJ whole genome shotgun (WGS) entry which is preliminary data.</text>
</comment>
<proteinExistence type="predicted"/>
<dbReference type="Proteomes" id="UP000283683">
    <property type="component" value="Unassembled WGS sequence"/>
</dbReference>
<evidence type="ECO:0000313" key="1">
    <source>
        <dbReference type="EMBL" id="RGW87085.1"/>
    </source>
</evidence>
<protein>
    <submittedName>
        <fullName evidence="1">Uncharacterized protein</fullName>
    </submittedName>
</protein>